<reference evidence="2 3" key="1">
    <citation type="submission" date="2016-11" db="EMBL/GenBank/DDBJ databases">
        <authorList>
            <person name="Jaros S."/>
            <person name="Januszkiewicz K."/>
            <person name="Wedrychowicz H."/>
        </authorList>
    </citation>
    <scope>NUCLEOTIDE SEQUENCE [LARGE SCALE GENOMIC DNA]</scope>
    <source>
        <strain evidence="2 3">IBRC-M 10683</strain>
    </source>
</reference>
<dbReference type="EMBL" id="FQVW01000010">
    <property type="protein sequence ID" value="SHF94539.1"/>
    <property type="molecule type" value="Genomic_DNA"/>
</dbReference>
<organism evidence="2 3">
    <name type="scientific">Ornithinibacillus halophilus</name>
    <dbReference type="NCBI Taxonomy" id="930117"/>
    <lineage>
        <taxon>Bacteria</taxon>
        <taxon>Bacillati</taxon>
        <taxon>Bacillota</taxon>
        <taxon>Bacilli</taxon>
        <taxon>Bacillales</taxon>
        <taxon>Bacillaceae</taxon>
        <taxon>Ornithinibacillus</taxon>
    </lineage>
</organism>
<keyword evidence="3" id="KW-1185">Reference proteome</keyword>
<sequence length="173" mass="20270">MSFDFFYDVPTRITSNVEIDILNKDRKVEYQIQKYHRNIWQKLLALHFTTWFINVSLKDMNETKLEVAEDIGVAKRKWKLNGLSELQGVILTDTSKFKMSEKKLEFSYQGKQYLISKQTSSKQTSFYEGTDLIVVMEENSKTPPRTNYITLEKESCLPIPTILTMLHLFEIGV</sequence>
<dbReference type="Proteomes" id="UP000183988">
    <property type="component" value="Unassembled WGS sequence"/>
</dbReference>
<dbReference type="OrthoDB" id="9830612at2"/>
<dbReference type="Pfam" id="PF23728">
    <property type="entry name" value="Tubby_C_like"/>
    <property type="match status" value="1"/>
</dbReference>
<feature type="domain" description="Tubby C-terminal" evidence="1">
    <location>
        <begin position="5"/>
        <end position="172"/>
    </location>
</feature>
<gene>
    <name evidence="2" type="ORF">SAMN05216225_10108</name>
</gene>
<accession>A0A1M5FT03</accession>
<evidence type="ECO:0000313" key="3">
    <source>
        <dbReference type="Proteomes" id="UP000183988"/>
    </source>
</evidence>
<dbReference type="AlphaFoldDB" id="A0A1M5FT03"/>
<protein>
    <recommendedName>
        <fullName evidence="1">Tubby C-terminal domain-containing protein</fullName>
    </recommendedName>
</protein>
<evidence type="ECO:0000259" key="1">
    <source>
        <dbReference type="Pfam" id="PF23728"/>
    </source>
</evidence>
<proteinExistence type="predicted"/>
<evidence type="ECO:0000313" key="2">
    <source>
        <dbReference type="EMBL" id="SHF94539.1"/>
    </source>
</evidence>
<dbReference type="STRING" id="930117.SAMN05216225_10108"/>
<dbReference type="InterPro" id="IPR056944">
    <property type="entry name" value="Tubby_C-like"/>
</dbReference>
<dbReference type="RefSeq" id="WP_072889190.1">
    <property type="nucleotide sequence ID" value="NZ_FQVW01000010.1"/>
</dbReference>
<name>A0A1M5FT03_9BACI</name>